<reference evidence="2 3" key="1">
    <citation type="journal article" date="2021" name="Elife">
        <title>Chloroplast acquisition without the gene transfer in kleptoplastic sea slugs, Plakobranchus ocellatus.</title>
        <authorList>
            <person name="Maeda T."/>
            <person name="Takahashi S."/>
            <person name="Yoshida T."/>
            <person name="Shimamura S."/>
            <person name="Takaki Y."/>
            <person name="Nagai Y."/>
            <person name="Toyoda A."/>
            <person name="Suzuki Y."/>
            <person name="Arimoto A."/>
            <person name="Ishii H."/>
            <person name="Satoh N."/>
            <person name="Nishiyama T."/>
            <person name="Hasebe M."/>
            <person name="Maruyama T."/>
            <person name="Minagawa J."/>
            <person name="Obokata J."/>
            <person name="Shigenobu S."/>
        </authorList>
    </citation>
    <scope>NUCLEOTIDE SEQUENCE [LARGE SCALE GENOMIC DNA]</scope>
</reference>
<name>A0AAV4GDN1_9GAST</name>
<sequence length="82" mass="8858">MDSVHGAPETAGTALCDISPCQNHESGSLGQSRINKYGSHDTENPASMDMICHPNAGHQIIKTTAIRQAEHRHTKPRQAAEI</sequence>
<feature type="compositionally biased region" description="Polar residues" evidence="1">
    <location>
        <begin position="20"/>
        <end position="34"/>
    </location>
</feature>
<evidence type="ECO:0000256" key="1">
    <source>
        <dbReference type="SAM" id="MobiDB-lite"/>
    </source>
</evidence>
<proteinExistence type="predicted"/>
<accession>A0AAV4GDN1</accession>
<gene>
    <name evidence="2" type="ORF">ElyMa_004106800</name>
</gene>
<evidence type="ECO:0000313" key="2">
    <source>
        <dbReference type="EMBL" id="GFR82746.1"/>
    </source>
</evidence>
<feature type="region of interest" description="Disordered" evidence="1">
    <location>
        <begin position="1"/>
        <end position="51"/>
    </location>
</feature>
<protein>
    <submittedName>
        <fullName evidence="2">Uncharacterized protein</fullName>
    </submittedName>
</protein>
<dbReference type="EMBL" id="BMAT01008342">
    <property type="protein sequence ID" value="GFR82746.1"/>
    <property type="molecule type" value="Genomic_DNA"/>
</dbReference>
<keyword evidence="3" id="KW-1185">Reference proteome</keyword>
<dbReference type="AlphaFoldDB" id="A0AAV4GDN1"/>
<evidence type="ECO:0000313" key="3">
    <source>
        <dbReference type="Proteomes" id="UP000762676"/>
    </source>
</evidence>
<organism evidence="2 3">
    <name type="scientific">Elysia marginata</name>
    <dbReference type="NCBI Taxonomy" id="1093978"/>
    <lineage>
        <taxon>Eukaryota</taxon>
        <taxon>Metazoa</taxon>
        <taxon>Spiralia</taxon>
        <taxon>Lophotrochozoa</taxon>
        <taxon>Mollusca</taxon>
        <taxon>Gastropoda</taxon>
        <taxon>Heterobranchia</taxon>
        <taxon>Euthyneura</taxon>
        <taxon>Panpulmonata</taxon>
        <taxon>Sacoglossa</taxon>
        <taxon>Placobranchoidea</taxon>
        <taxon>Plakobranchidae</taxon>
        <taxon>Elysia</taxon>
    </lineage>
</organism>
<dbReference type="Proteomes" id="UP000762676">
    <property type="component" value="Unassembled WGS sequence"/>
</dbReference>
<comment type="caution">
    <text evidence="2">The sequence shown here is derived from an EMBL/GenBank/DDBJ whole genome shotgun (WGS) entry which is preliminary data.</text>
</comment>